<feature type="domain" description="Enhanced intracellular survival protein" evidence="1">
    <location>
        <begin position="290"/>
        <end position="391"/>
    </location>
</feature>
<feature type="domain" description="Eis-like acetyltransferase" evidence="2">
    <location>
        <begin position="178"/>
        <end position="287"/>
    </location>
</feature>
<dbReference type="GO" id="GO:0030649">
    <property type="term" value="P:aminoglycoside antibiotic catabolic process"/>
    <property type="evidence" value="ECO:0007669"/>
    <property type="project" value="TreeGrafter"/>
</dbReference>
<dbReference type="Proteomes" id="UP000003861">
    <property type="component" value="Unassembled WGS sequence"/>
</dbReference>
<dbReference type="STRING" id="1033806.HTIA_0308"/>
<dbReference type="InterPro" id="IPR041380">
    <property type="entry name" value="Acetyltransf_17"/>
</dbReference>
<sequence>MHEFRPVTAVEREEFDRIRRYAFHLEDGPLAHENGADSDGESPLGTRYGYLDDGDLASICIHYTFETRLRGEWIEMGGLGAVATPPERRREGNVRGMLKESIRTFGDVPLVALWPFSTAFYRQFGWASTNEITRYTVPPEELPTGSEPTGEFRPVDPDEWRRLRKVHLAAGRAETLSVRRSEQWWRRRIFHAWGDDRRHVYAYVREGTKAGYVVYDVEQDDERELTVEYLGARDHAAFRVLLGFLGDHDSQVDRIILDRPGDARLFDVLEAPQEADAELRPGPMVRLTDVTRALEAVPYPDDVDEQVTVEVVDPLIEENSDTYRLLVEDGEGICRSKPEASADVTLDVGALSRLLIGARSADALATVGDLSASADARERLARLFPPERVFLREFF</sequence>
<dbReference type="SUPFAM" id="SSF55718">
    <property type="entry name" value="SCP-like"/>
    <property type="match status" value="1"/>
</dbReference>
<dbReference type="GO" id="GO:0034069">
    <property type="term" value="F:aminoglycoside N-acetyltransferase activity"/>
    <property type="evidence" value="ECO:0007669"/>
    <property type="project" value="TreeGrafter"/>
</dbReference>
<dbReference type="Pfam" id="PF13527">
    <property type="entry name" value="Acetyltransf_9"/>
    <property type="match status" value="1"/>
</dbReference>
<dbReference type="HOGENOM" id="CLU_050659_1_1_2"/>
<dbReference type="KEGG" id="hti:HTIA_0308"/>
<dbReference type="PANTHER" id="PTHR37817:SF1">
    <property type="entry name" value="N-ACETYLTRANSFERASE EIS"/>
    <property type="match status" value="1"/>
</dbReference>
<evidence type="ECO:0000313" key="4">
    <source>
        <dbReference type="EMBL" id="ERJ05655.1"/>
    </source>
</evidence>
<dbReference type="Pfam" id="PF17668">
    <property type="entry name" value="Acetyltransf_17"/>
    <property type="match status" value="1"/>
</dbReference>
<dbReference type="InterPro" id="IPR016181">
    <property type="entry name" value="Acyl_CoA_acyltransferase"/>
</dbReference>
<reference evidence="3 6" key="3">
    <citation type="journal article" date="2014" name="Environ. Microbiol.">
        <title>Halorhabdus tiamatea: proteogenomics and glycosidase activity measurements identify the first cultivated euryarchaeon from a deep-sea anoxic brine lake as potential polysaccharide degrader.</title>
        <authorList>
            <person name="Werner J."/>
            <person name="Ferrer M."/>
            <person name="Michel G."/>
            <person name="Mann A.J."/>
            <person name="Huang S."/>
            <person name="Juarez S."/>
            <person name="Ciordia S."/>
            <person name="Albar J.P."/>
            <person name="Alcaide M."/>
            <person name="La Cono V."/>
            <person name="Yakimov M.M."/>
            <person name="Antunes A."/>
            <person name="Taborda M."/>
            <person name="Da Costa M.S."/>
            <person name="Amann R.I."/>
            <person name="Gloeckner F.O."/>
            <person name="Golyshina O.V."/>
            <person name="Golyshin P.N."/>
            <person name="Teeling H."/>
        </authorList>
    </citation>
    <scope>NUCLEOTIDE SEQUENCE [LARGE SCALE GENOMIC DNA]</scope>
    <source>
        <strain evidence="6">SARL4B</strain>
        <strain evidence="3">Type strain: SARL4B</strain>
    </source>
</reference>
<dbReference type="PATRIC" id="fig|1033806.12.peg.306"/>
<accession>F7PGY7</accession>
<dbReference type="GeneID" id="23798349"/>
<dbReference type="eggNOG" id="arCOG10664">
    <property type="taxonomic scope" value="Archaea"/>
</dbReference>
<dbReference type="InterPro" id="IPR051554">
    <property type="entry name" value="Acetyltransferase_Eis"/>
</dbReference>
<evidence type="ECO:0000313" key="3">
    <source>
        <dbReference type="EMBL" id="CCQ32458.1"/>
    </source>
</evidence>
<protein>
    <submittedName>
        <fullName evidence="3">Acetyltransferase (GNAT) domain protein</fullName>
    </submittedName>
    <submittedName>
        <fullName evidence="4">Acetyltransferase protein</fullName>
    </submittedName>
</protein>
<name>F7PGY7_9EURY</name>
<organism evidence="4 5">
    <name type="scientific">Halorhabdus tiamatea SARL4B</name>
    <dbReference type="NCBI Taxonomy" id="1033806"/>
    <lineage>
        <taxon>Archaea</taxon>
        <taxon>Methanobacteriati</taxon>
        <taxon>Methanobacteriota</taxon>
        <taxon>Stenosarchaea group</taxon>
        <taxon>Halobacteria</taxon>
        <taxon>Halobacteriales</taxon>
        <taxon>Haloarculaceae</taxon>
        <taxon>Halorhabdus</taxon>
    </lineage>
</organism>
<dbReference type="EMBL" id="AFNT02000028">
    <property type="protein sequence ID" value="ERJ05655.1"/>
    <property type="molecule type" value="Genomic_DNA"/>
</dbReference>
<evidence type="ECO:0000313" key="5">
    <source>
        <dbReference type="Proteomes" id="UP000003861"/>
    </source>
</evidence>
<dbReference type="AlphaFoldDB" id="F7PGY7"/>
<dbReference type="Gene3D" id="3.40.630.30">
    <property type="match status" value="2"/>
</dbReference>
<keyword evidence="6" id="KW-1185">Reference proteome</keyword>
<dbReference type="PANTHER" id="PTHR37817">
    <property type="entry name" value="N-ACETYLTRANSFERASE EIS"/>
    <property type="match status" value="1"/>
</dbReference>
<reference evidence="4 5" key="1">
    <citation type="journal article" date="2011" name="J. Bacteriol.">
        <title>Genome sequence of Halorhabdus tiamatea, the first archaeon isolated from a deep-sea anoxic brine lake.</title>
        <authorList>
            <person name="Antunes A."/>
            <person name="Alam I."/>
            <person name="Bajic V.B."/>
            <person name="Stingl U."/>
        </authorList>
    </citation>
    <scope>NUCLEOTIDE SEQUENCE [LARGE SCALE GENOMIC DNA]</scope>
    <source>
        <strain evidence="4 5">SARL4B</strain>
    </source>
</reference>
<dbReference type="EMBL" id="HF571520">
    <property type="protein sequence ID" value="CCQ32458.1"/>
    <property type="molecule type" value="Genomic_DNA"/>
</dbReference>
<dbReference type="OrthoDB" id="212302at2157"/>
<dbReference type="RefSeq" id="WP_008524620.1">
    <property type="nucleotide sequence ID" value="NC_021921.1"/>
</dbReference>
<gene>
    <name evidence="4" type="ORF">HLRTI_002383</name>
    <name evidence="3" type="ORF">HTIA_0308</name>
</gene>
<dbReference type="InterPro" id="IPR036527">
    <property type="entry name" value="SCP2_sterol-bd_dom_sf"/>
</dbReference>
<dbReference type="InterPro" id="IPR025559">
    <property type="entry name" value="Eis_dom"/>
</dbReference>
<dbReference type="Pfam" id="PF13530">
    <property type="entry name" value="SCP2_2"/>
    <property type="match status" value="1"/>
</dbReference>
<proteinExistence type="predicted"/>
<keyword evidence="4" id="KW-0808">Transferase</keyword>
<evidence type="ECO:0000259" key="1">
    <source>
        <dbReference type="Pfam" id="PF13530"/>
    </source>
</evidence>
<dbReference type="Proteomes" id="UP000015381">
    <property type="component" value="Chromosome I"/>
</dbReference>
<reference evidence="4 5" key="2">
    <citation type="journal article" date="2013" name="PLoS ONE">
        <title>INDIGO - INtegrated Data Warehouse of MIcrobial GenOmes with Examples from the Red Sea Extremophiles.</title>
        <authorList>
            <person name="Alam I."/>
            <person name="Antunes A."/>
            <person name="Kamau A.A."/>
            <person name="Ba Alawi W."/>
            <person name="Kalkatawi M."/>
            <person name="Stingl U."/>
            <person name="Bajic V.B."/>
        </authorList>
    </citation>
    <scope>NUCLEOTIDE SEQUENCE [LARGE SCALE GENOMIC DNA]</scope>
    <source>
        <strain evidence="4 5">SARL4B</strain>
    </source>
</reference>
<dbReference type="SUPFAM" id="SSF55729">
    <property type="entry name" value="Acyl-CoA N-acyltransferases (Nat)"/>
    <property type="match status" value="1"/>
</dbReference>
<evidence type="ECO:0000259" key="2">
    <source>
        <dbReference type="Pfam" id="PF17668"/>
    </source>
</evidence>
<dbReference type="Gene3D" id="3.30.1050.10">
    <property type="entry name" value="SCP2 sterol-binding domain"/>
    <property type="match status" value="1"/>
</dbReference>
<evidence type="ECO:0000313" key="6">
    <source>
        <dbReference type="Proteomes" id="UP000015381"/>
    </source>
</evidence>